<dbReference type="Proteomes" id="UP000730618">
    <property type="component" value="Unassembled WGS sequence"/>
</dbReference>
<sequence length="67" mass="7670">MASFLNFFRKKRPAEVEVEQLLALAEQLRQINEDRSLNTDVRLRMVSSIAGQASDIMRNSTVVPLHK</sequence>
<organism evidence="1 2">
    <name type="scientific">Paenibacillus allorhizosphaerae</name>
    <dbReference type="NCBI Taxonomy" id="2849866"/>
    <lineage>
        <taxon>Bacteria</taxon>
        <taxon>Bacillati</taxon>
        <taxon>Bacillota</taxon>
        <taxon>Bacilli</taxon>
        <taxon>Bacillales</taxon>
        <taxon>Paenibacillaceae</taxon>
        <taxon>Paenibacillus</taxon>
    </lineage>
</organism>
<evidence type="ECO:0000313" key="1">
    <source>
        <dbReference type="EMBL" id="CAG7651453.1"/>
    </source>
</evidence>
<proteinExistence type="predicted"/>
<evidence type="ECO:0008006" key="3">
    <source>
        <dbReference type="Google" id="ProtNLM"/>
    </source>
</evidence>
<gene>
    <name evidence="1" type="ORF">PAECIP111802_04968</name>
</gene>
<comment type="caution">
    <text evidence="1">The sequence shown here is derived from an EMBL/GenBank/DDBJ whole genome shotgun (WGS) entry which is preliminary data.</text>
</comment>
<reference evidence="1 2" key="1">
    <citation type="submission" date="2021-06" db="EMBL/GenBank/DDBJ databases">
        <authorList>
            <person name="Criscuolo A."/>
        </authorList>
    </citation>
    <scope>NUCLEOTIDE SEQUENCE [LARGE SCALE GENOMIC DNA]</scope>
    <source>
        <strain evidence="2">CIP 111802</strain>
    </source>
</reference>
<dbReference type="EMBL" id="CAJVCE010000016">
    <property type="protein sequence ID" value="CAG7651453.1"/>
    <property type="molecule type" value="Genomic_DNA"/>
</dbReference>
<protein>
    <recommendedName>
        <fullName evidence="3">Cell division topological specificity factor</fullName>
    </recommendedName>
</protein>
<evidence type="ECO:0000313" key="2">
    <source>
        <dbReference type="Proteomes" id="UP000730618"/>
    </source>
</evidence>
<keyword evidence="2" id="KW-1185">Reference proteome</keyword>
<name>A0ABM8VNG8_9BACL</name>
<accession>A0ABM8VNG8</accession>